<dbReference type="EMBL" id="BGPR01000189">
    <property type="protein sequence ID" value="GBM03280.1"/>
    <property type="molecule type" value="Genomic_DNA"/>
</dbReference>
<dbReference type="AlphaFoldDB" id="A0A4Y2CG44"/>
<sequence>MTRTTSELATPCPNFRPTPARGCQTHDIRFCAHQNHIHGRSSMESRLEIETYRPGIWTLPRDHNGLWLSDLQYCKLAIKPALNTYMNILYGYIIKNYSIFKLTRN</sequence>
<protein>
    <submittedName>
        <fullName evidence="1">Uncharacterized protein</fullName>
    </submittedName>
</protein>
<comment type="caution">
    <text evidence="1">The sequence shown here is derived from an EMBL/GenBank/DDBJ whole genome shotgun (WGS) entry which is preliminary data.</text>
</comment>
<evidence type="ECO:0000313" key="1">
    <source>
        <dbReference type="EMBL" id="GBM03280.1"/>
    </source>
</evidence>
<name>A0A4Y2CG44_ARAVE</name>
<keyword evidence="2" id="KW-1185">Reference proteome</keyword>
<proteinExistence type="predicted"/>
<accession>A0A4Y2CG44</accession>
<reference evidence="1 2" key="1">
    <citation type="journal article" date="2019" name="Sci. Rep.">
        <title>Orb-weaving spider Araneus ventricosus genome elucidates the spidroin gene catalogue.</title>
        <authorList>
            <person name="Kono N."/>
            <person name="Nakamura H."/>
            <person name="Ohtoshi R."/>
            <person name="Moran D.A.P."/>
            <person name="Shinohara A."/>
            <person name="Yoshida Y."/>
            <person name="Fujiwara M."/>
            <person name="Mori M."/>
            <person name="Tomita M."/>
            <person name="Arakawa K."/>
        </authorList>
    </citation>
    <scope>NUCLEOTIDE SEQUENCE [LARGE SCALE GENOMIC DNA]</scope>
</reference>
<organism evidence="1 2">
    <name type="scientific">Araneus ventricosus</name>
    <name type="common">Orbweaver spider</name>
    <name type="synonym">Epeira ventricosa</name>
    <dbReference type="NCBI Taxonomy" id="182803"/>
    <lineage>
        <taxon>Eukaryota</taxon>
        <taxon>Metazoa</taxon>
        <taxon>Ecdysozoa</taxon>
        <taxon>Arthropoda</taxon>
        <taxon>Chelicerata</taxon>
        <taxon>Arachnida</taxon>
        <taxon>Araneae</taxon>
        <taxon>Araneomorphae</taxon>
        <taxon>Entelegynae</taxon>
        <taxon>Araneoidea</taxon>
        <taxon>Araneidae</taxon>
        <taxon>Araneus</taxon>
    </lineage>
</organism>
<gene>
    <name evidence="1" type="ORF">AVEN_142566_1</name>
</gene>
<dbReference type="Proteomes" id="UP000499080">
    <property type="component" value="Unassembled WGS sequence"/>
</dbReference>
<evidence type="ECO:0000313" key="2">
    <source>
        <dbReference type="Proteomes" id="UP000499080"/>
    </source>
</evidence>